<dbReference type="InterPro" id="IPR045875">
    <property type="entry name" value="NTF2"/>
</dbReference>
<evidence type="ECO:0000259" key="4">
    <source>
        <dbReference type="PROSITE" id="PS50177"/>
    </source>
</evidence>
<dbReference type="GO" id="GO:0005737">
    <property type="term" value="C:cytoplasm"/>
    <property type="evidence" value="ECO:0007669"/>
    <property type="project" value="UniProtKB-SubCell"/>
</dbReference>
<dbReference type="GO" id="GO:0051028">
    <property type="term" value="P:mRNA transport"/>
    <property type="evidence" value="ECO:0007669"/>
    <property type="project" value="UniProtKB-UniRule"/>
</dbReference>
<gene>
    <name evidence="5" type="ORF">C8A00DRAFT_28664</name>
</gene>
<evidence type="ECO:0000313" key="5">
    <source>
        <dbReference type="EMBL" id="KAK4158385.1"/>
    </source>
</evidence>
<protein>
    <recommendedName>
        <fullName evidence="3">NTF2-related export protein</fullName>
    </recommendedName>
</protein>
<dbReference type="FunFam" id="3.10.450.50:FF:000005">
    <property type="entry name" value="Nuclear transport factor 2"/>
    <property type="match status" value="1"/>
</dbReference>
<dbReference type="Proteomes" id="UP001302745">
    <property type="component" value="Unassembled WGS sequence"/>
</dbReference>
<proteinExistence type="predicted"/>
<dbReference type="PANTHER" id="PTHR12612">
    <property type="entry name" value="NUCLEAR TRANSPORT FACTOR 2"/>
    <property type="match status" value="1"/>
</dbReference>
<dbReference type="CDD" id="cd00780">
    <property type="entry name" value="NTF2"/>
    <property type="match status" value="1"/>
</dbReference>
<feature type="domain" description="NTF2" evidence="4">
    <location>
        <begin position="9"/>
        <end position="127"/>
    </location>
</feature>
<keyword evidence="6" id="KW-1185">Reference proteome</keyword>
<dbReference type="AlphaFoldDB" id="A0AAN6VXJ2"/>
<dbReference type="InterPro" id="IPR002075">
    <property type="entry name" value="NTF2_dom"/>
</dbReference>
<reference evidence="5" key="1">
    <citation type="journal article" date="2023" name="Mol. Phylogenet. Evol.">
        <title>Genome-scale phylogeny and comparative genomics of the fungal order Sordariales.</title>
        <authorList>
            <person name="Hensen N."/>
            <person name="Bonometti L."/>
            <person name="Westerberg I."/>
            <person name="Brannstrom I.O."/>
            <person name="Guillou S."/>
            <person name="Cros-Aarteil S."/>
            <person name="Calhoun S."/>
            <person name="Haridas S."/>
            <person name="Kuo A."/>
            <person name="Mondo S."/>
            <person name="Pangilinan J."/>
            <person name="Riley R."/>
            <person name="LaButti K."/>
            <person name="Andreopoulos B."/>
            <person name="Lipzen A."/>
            <person name="Chen C."/>
            <person name="Yan M."/>
            <person name="Daum C."/>
            <person name="Ng V."/>
            <person name="Clum A."/>
            <person name="Steindorff A."/>
            <person name="Ohm R.A."/>
            <person name="Martin F."/>
            <person name="Silar P."/>
            <person name="Natvig D.O."/>
            <person name="Lalanne C."/>
            <person name="Gautier V."/>
            <person name="Ament-Velasquez S.L."/>
            <person name="Kruys A."/>
            <person name="Hutchinson M.I."/>
            <person name="Powell A.J."/>
            <person name="Barry K."/>
            <person name="Miller A.N."/>
            <person name="Grigoriev I.V."/>
            <person name="Debuchy R."/>
            <person name="Gladieux P."/>
            <person name="Hiltunen Thoren M."/>
            <person name="Johannesson H."/>
        </authorList>
    </citation>
    <scope>NUCLEOTIDE SEQUENCE</scope>
    <source>
        <strain evidence="5">CBS 538.74</strain>
    </source>
</reference>
<dbReference type="Gene3D" id="3.10.450.50">
    <property type="match status" value="1"/>
</dbReference>
<dbReference type="InterPro" id="IPR018222">
    <property type="entry name" value="Nuclear_transport_factor_2_euk"/>
</dbReference>
<dbReference type="SUPFAM" id="SSF54427">
    <property type="entry name" value="NTF2-like"/>
    <property type="match status" value="1"/>
</dbReference>
<evidence type="ECO:0000313" key="6">
    <source>
        <dbReference type="Proteomes" id="UP001302745"/>
    </source>
</evidence>
<organism evidence="5 6">
    <name type="scientific">Chaetomidium leptoderma</name>
    <dbReference type="NCBI Taxonomy" id="669021"/>
    <lineage>
        <taxon>Eukaryota</taxon>
        <taxon>Fungi</taxon>
        <taxon>Dikarya</taxon>
        <taxon>Ascomycota</taxon>
        <taxon>Pezizomycotina</taxon>
        <taxon>Sordariomycetes</taxon>
        <taxon>Sordariomycetidae</taxon>
        <taxon>Sordariales</taxon>
        <taxon>Chaetomiaceae</taxon>
        <taxon>Chaetomidium</taxon>
    </lineage>
</organism>
<keyword evidence="3" id="KW-0539">Nucleus</keyword>
<comment type="function">
    <text evidence="2">Facilitates protein transport into the nucleus. Could be part of a multicomponent system of cytosolic factors that assemble at the pore complex during nuclear import.</text>
</comment>
<comment type="caution">
    <text evidence="5">The sequence shown here is derived from an EMBL/GenBank/DDBJ whole genome shotgun (WGS) entry which is preliminary data.</text>
</comment>
<name>A0AAN6VXJ2_9PEZI</name>
<comment type="function">
    <text evidence="3">Has a role in nuclear-cytoplasmic transport of proteins and mRNAs.</text>
</comment>
<keyword evidence="3" id="KW-0653">Protein transport</keyword>
<accession>A0AAN6VXJ2</accession>
<dbReference type="GO" id="GO:0005635">
    <property type="term" value="C:nuclear envelope"/>
    <property type="evidence" value="ECO:0007669"/>
    <property type="project" value="UniProtKB-ARBA"/>
</dbReference>
<dbReference type="InterPro" id="IPR032710">
    <property type="entry name" value="NTF2-like_dom_sf"/>
</dbReference>
<comment type="subcellular location">
    <subcellularLocation>
        <location evidence="3">Cytoplasm</location>
    </subcellularLocation>
    <subcellularLocation>
        <location evidence="3">Nucleus</location>
    </subcellularLocation>
</comment>
<keyword evidence="3" id="KW-0813">Transport</keyword>
<sequence>MAAVDFPGIAKQFVEHYYTTFDTDRKNLATLYRENSMLTFESVQQLGVNNITEKLVSLPFQKVKHQFAEPDAQPSPSGGIIILVTGQLVRRDFQVDDESRPLPYSQVFQLCQDANGAWFVFNDVFKLVLG</sequence>
<evidence type="ECO:0000256" key="3">
    <source>
        <dbReference type="RuleBase" id="RU369002"/>
    </source>
</evidence>
<evidence type="ECO:0000256" key="1">
    <source>
        <dbReference type="ARBA" id="ARBA00022490"/>
    </source>
</evidence>
<keyword evidence="1 3" id="KW-0963">Cytoplasm</keyword>
<dbReference type="PROSITE" id="PS50177">
    <property type="entry name" value="NTF2_DOMAIN"/>
    <property type="match status" value="1"/>
</dbReference>
<reference evidence="5" key="2">
    <citation type="submission" date="2023-05" db="EMBL/GenBank/DDBJ databases">
        <authorList>
            <consortium name="Lawrence Berkeley National Laboratory"/>
            <person name="Steindorff A."/>
            <person name="Hensen N."/>
            <person name="Bonometti L."/>
            <person name="Westerberg I."/>
            <person name="Brannstrom I.O."/>
            <person name="Guillou S."/>
            <person name="Cros-Aarteil S."/>
            <person name="Calhoun S."/>
            <person name="Haridas S."/>
            <person name="Kuo A."/>
            <person name="Mondo S."/>
            <person name="Pangilinan J."/>
            <person name="Riley R."/>
            <person name="Labutti K."/>
            <person name="Andreopoulos B."/>
            <person name="Lipzen A."/>
            <person name="Chen C."/>
            <person name="Yanf M."/>
            <person name="Daum C."/>
            <person name="Ng V."/>
            <person name="Clum A."/>
            <person name="Ohm R."/>
            <person name="Martin F."/>
            <person name="Silar P."/>
            <person name="Natvig D."/>
            <person name="Lalanne C."/>
            <person name="Gautier V."/>
            <person name="Ament-Velasquez S.L."/>
            <person name="Kruys A."/>
            <person name="Hutchinson M.I."/>
            <person name="Powell A.J."/>
            <person name="Barry K."/>
            <person name="Miller A.N."/>
            <person name="Grigoriev I.V."/>
            <person name="Debuchy R."/>
            <person name="Gladieux P."/>
            <person name="Thoren M.H."/>
            <person name="Johannesson H."/>
        </authorList>
    </citation>
    <scope>NUCLEOTIDE SEQUENCE</scope>
    <source>
        <strain evidence="5">CBS 538.74</strain>
    </source>
</reference>
<dbReference type="GO" id="GO:0006606">
    <property type="term" value="P:protein import into nucleus"/>
    <property type="evidence" value="ECO:0007669"/>
    <property type="project" value="UniProtKB-ARBA"/>
</dbReference>
<evidence type="ECO:0000256" key="2">
    <source>
        <dbReference type="ARBA" id="ARBA00053082"/>
    </source>
</evidence>
<dbReference type="EMBL" id="MU856839">
    <property type="protein sequence ID" value="KAK4158385.1"/>
    <property type="molecule type" value="Genomic_DNA"/>
</dbReference>
<dbReference type="Pfam" id="PF02136">
    <property type="entry name" value="NTF2"/>
    <property type="match status" value="1"/>
</dbReference>